<dbReference type="InterPro" id="IPR013083">
    <property type="entry name" value="Znf_RING/FYVE/PHD"/>
</dbReference>
<dbReference type="PROSITE" id="PS50297">
    <property type="entry name" value="ANK_REP_REGION"/>
    <property type="match status" value="1"/>
</dbReference>
<dbReference type="GO" id="GO:0005634">
    <property type="term" value="C:nucleus"/>
    <property type="evidence" value="ECO:0007669"/>
    <property type="project" value="TreeGrafter"/>
</dbReference>
<dbReference type="SMART" id="SM00248">
    <property type="entry name" value="ANK"/>
    <property type="match status" value="1"/>
</dbReference>
<evidence type="ECO:0000313" key="7">
    <source>
        <dbReference type="Proteomes" id="UP000077266"/>
    </source>
</evidence>
<keyword evidence="7" id="KW-1185">Reference proteome</keyword>
<keyword evidence="4" id="KW-0479">Metal-binding</keyword>
<dbReference type="Gene3D" id="3.30.40.10">
    <property type="entry name" value="Zinc/RING finger domain, C3HC4 (zinc finger)"/>
    <property type="match status" value="1"/>
</dbReference>
<dbReference type="SUPFAM" id="SSF48403">
    <property type="entry name" value="Ankyrin repeat"/>
    <property type="match status" value="1"/>
</dbReference>
<organism evidence="6 7">
    <name type="scientific">Exidia glandulosa HHB12029</name>
    <dbReference type="NCBI Taxonomy" id="1314781"/>
    <lineage>
        <taxon>Eukaryota</taxon>
        <taxon>Fungi</taxon>
        <taxon>Dikarya</taxon>
        <taxon>Basidiomycota</taxon>
        <taxon>Agaricomycotina</taxon>
        <taxon>Agaricomycetes</taxon>
        <taxon>Auriculariales</taxon>
        <taxon>Exidiaceae</taxon>
        <taxon>Exidia</taxon>
    </lineage>
</organism>
<accession>A0A165CT43</accession>
<protein>
    <recommendedName>
        <fullName evidence="5">RING-type domain-containing protein</fullName>
    </recommendedName>
</protein>
<keyword evidence="2 3" id="KW-0040">ANK repeat</keyword>
<dbReference type="PROSITE" id="PS50088">
    <property type="entry name" value="ANK_REPEAT"/>
    <property type="match status" value="1"/>
</dbReference>
<dbReference type="InParanoid" id="A0A165CT43"/>
<dbReference type="GO" id="GO:0045944">
    <property type="term" value="P:positive regulation of transcription by RNA polymerase II"/>
    <property type="evidence" value="ECO:0007669"/>
    <property type="project" value="TreeGrafter"/>
</dbReference>
<dbReference type="SMART" id="SM00184">
    <property type="entry name" value="RING"/>
    <property type="match status" value="1"/>
</dbReference>
<reference evidence="6 7" key="1">
    <citation type="journal article" date="2016" name="Mol. Biol. Evol.">
        <title>Comparative Genomics of Early-Diverging Mushroom-Forming Fungi Provides Insights into the Origins of Lignocellulose Decay Capabilities.</title>
        <authorList>
            <person name="Nagy L.G."/>
            <person name="Riley R."/>
            <person name="Tritt A."/>
            <person name="Adam C."/>
            <person name="Daum C."/>
            <person name="Floudas D."/>
            <person name="Sun H."/>
            <person name="Yadav J.S."/>
            <person name="Pangilinan J."/>
            <person name="Larsson K.H."/>
            <person name="Matsuura K."/>
            <person name="Barry K."/>
            <person name="Labutti K."/>
            <person name="Kuo R."/>
            <person name="Ohm R.A."/>
            <person name="Bhattacharya S.S."/>
            <person name="Shirouzu T."/>
            <person name="Yoshinaga Y."/>
            <person name="Martin F.M."/>
            <person name="Grigoriev I.V."/>
            <person name="Hibbett D.S."/>
        </authorList>
    </citation>
    <scope>NUCLEOTIDE SEQUENCE [LARGE SCALE GENOMIC DNA]</scope>
    <source>
        <strain evidence="6 7">HHB12029</strain>
    </source>
</reference>
<dbReference type="EMBL" id="KV426291">
    <property type="protein sequence ID" value="KZV83064.1"/>
    <property type="molecule type" value="Genomic_DNA"/>
</dbReference>
<sequence>MSTEKCCVCLESLTVPSDSDEGPSEVIDDVELPCRHHYHWQCILDHPSSICSSCGADARNPDGKLLVTVRNEGGVTEDYDLGAELEEEAFLAGHPHIRRAEAFLALVEQGDADAAEGLLRGDEGEEPVDVNVARRNSKQTALHMAAYNNDGDAVQLLLRYGADRKALDDSGQTPLECALEVKADIAASLLV</sequence>
<keyword evidence="4" id="KW-0862">Zinc</keyword>
<dbReference type="InterPro" id="IPR001841">
    <property type="entry name" value="Znf_RING"/>
</dbReference>
<dbReference type="InterPro" id="IPR002110">
    <property type="entry name" value="Ankyrin_rpt"/>
</dbReference>
<dbReference type="SUPFAM" id="SSF57850">
    <property type="entry name" value="RING/U-box"/>
    <property type="match status" value="1"/>
</dbReference>
<dbReference type="PANTHER" id="PTHR24193:SF121">
    <property type="entry name" value="ADA2A-CONTAINING COMPLEX COMPONENT 3, ISOFORM D"/>
    <property type="match status" value="1"/>
</dbReference>
<dbReference type="STRING" id="1314781.A0A165CT43"/>
<dbReference type="GO" id="GO:0000976">
    <property type="term" value="F:transcription cis-regulatory region binding"/>
    <property type="evidence" value="ECO:0007669"/>
    <property type="project" value="TreeGrafter"/>
</dbReference>
<dbReference type="Pfam" id="PF12796">
    <property type="entry name" value="Ank_2"/>
    <property type="match status" value="1"/>
</dbReference>
<proteinExistence type="predicted"/>
<evidence type="ECO:0000256" key="3">
    <source>
        <dbReference type="PROSITE-ProRule" id="PRU00023"/>
    </source>
</evidence>
<evidence type="ECO:0000259" key="5">
    <source>
        <dbReference type="PROSITE" id="PS50089"/>
    </source>
</evidence>
<evidence type="ECO:0000256" key="4">
    <source>
        <dbReference type="PROSITE-ProRule" id="PRU00175"/>
    </source>
</evidence>
<evidence type="ECO:0000256" key="1">
    <source>
        <dbReference type="ARBA" id="ARBA00022737"/>
    </source>
</evidence>
<dbReference type="InterPro" id="IPR050663">
    <property type="entry name" value="Ankyrin-SOCS_Box"/>
</dbReference>
<dbReference type="Proteomes" id="UP000077266">
    <property type="component" value="Unassembled WGS sequence"/>
</dbReference>
<keyword evidence="4" id="KW-0863">Zinc-finger</keyword>
<dbReference type="PROSITE" id="PS50089">
    <property type="entry name" value="ZF_RING_2"/>
    <property type="match status" value="1"/>
</dbReference>
<evidence type="ECO:0000256" key="2">
    <source>
        <dbReference type="ARBA" id="ARBA00023043"/>
    </source>
</evidence>
<keyword evidence="1" id="KW-0677">Repeat</keyword>
<dbReference type="PANTHER" id="PTHR24193">
    <property type="entry name" value="ANKYRIN REPEAT PROTEIN"/>
    <property type="match status" value="1"/>
</dbReference>
<dbReference type="OrthoDB" id="46529at2759"/>
<feature type="domain" description="RING-type" evidence="5">
    <location>
        <begin position="6"/>
        <end position="54"/>
    </location>
</feature>
<gene>
    <name evidence="6" type="ORF">EXIGLDRAFT_626252</name>
</gene>
<dbReference type="Gene3D" id="1.25.40.20">
    <property type="entry name" value="Ankyrin repeat-containing domain"/>
    <property type="match status" value="1"/>
</dbReference>
<evidence type="ECO:0000313" key="6">
    <source>
        <dbReference type="EMBL" id="KZV83064.1"/>
    </source>
</evidence>
<feature type="repeat" description="ANK" evidence="3">
    <location>
        <begin position="137"/>
        <end position="169"/>
    </location>
</feature>
<dbReference type="AlphaFoldDB" id="A0A165CT43"/>
<dbReference type="GO" id="GO:0008270">
    <property type="term" value="F:zinc ion binding"/>
    <property type="evidence" value="ECO:0007669"/>
    <property type="project" value="UniProtKB-KW"/>
</dbReference>
<name>A0A165CT43_EXIGL</name>
<dbReference type="InterPro" id="IPR036770">
    <property type="entry name" value="Ankyrin_rpt-contain_sf"/>
</dbReference>